<dbReference type="InterPro" id="IPR000182">
    <property type="entry name" value="GNAT_dom"/>
</dbReference>
<gene>
    <name evidence="2" type="ORF">J4215_00565</name>
</gene>
<evidence type="ECO:0000313" key="2">
    <source>
        <dbReference type="EMBL" id="MBS3061055.1"/>
    </source>
</evidence>
<dbReference type="CDD" id="cd04301">
    <property type="entry name" value="NAT_SF"/>
    <property type="match status" value="1"/>
</dbReference>
<evidence type="ECO:0000313" key="3">
    <source>
        <dbReference type="Proteomes" id="UP000675968"/>
    </source>
</evidence>
<sequence>MKGHFDIRLFDIDHPVPAPLLEQYGQVLVRSFGSHAPALNAIRDRLSSSFPQYRAYLALGVRTAGGFEAVKAGAWYVFSRPSKSVYVSGFCVDASVQGRGIGSAFFRDSEALLRQSEPSARFLVAETRSVAPPFFSRRGEEKQVTLARARFWERAGFHRVELGGVNRAEDGSAWDVRIRAIGGEPLFSLSGRTLTKVLIDFHRNPLVHDYSKTLPHGFKLTREGKQVVRSALGAFNRPVVGFRPRIPKPKRLKK</sequence>
<reference evidence="2" key="1">
    <citation type="submission" date="2021-03" db="EMBL/GenBank/DDBJ databases">
        <authorList>
            <person name="Jaffe A."/>
        </authorList>
    </citation>
    <scope>NUCLEOTIDE SEQUENCE</scope>
    <source>
        <strain evidence="2">RIFCSPLOWO2_01_FULL_AR10_48_17</strain>
    </source>
</reference>
<evidence type="ECO:0000259" key="1">
    <source>
        <dbReference type="PROSITE" id="PS51186"/>
    </source>
</evidence>
<dbReference type="Gene3D" id="3.40.630.30">
    <property type="match status" value="1"/>
</dbReference>
<comment type="caution">
    <text evidence="2">The sequence shown here is derived from an EMBL/GenBank/DDBJ whole genome shotgun (WGS) entry which is preliminary data.</text>
</comment>
<proteinExistence type="predicted"/>
<dbReference type="AlphaFoldDB" id="A0A8T4LCC9"/>
<accession>A0A8T4LCC9</accession>
<organism evidence="2 3">
    <name type="scientific">Candidatus Iainarchaeum sp</name>
    <dbReference type="NCBI Taxonomy" id="3101447"/>
    <lineage>
        <taxon>Archaea</taxon>
        <taxon>Candidatus Iainarchaeota</taxon>
        <taxon>Candidatus Iainarchaeia</taxon>
        <taxon>Candidatus Iainarchaeales</taxon>
        <taxon>Candidatus Iainarchaeaceae</taxon>
        <taxon>Candidatus Iainarchaeum</taxon>
    </lineage>
</organism>
<protein>
    <recommendedName>
        <fullName evidence="1">N-acetyltransferase domain-containing protein</fullName>
    </recommendedName>
</protein>
<dbReference type="InterPro" id="IPR016181">
    <property type="entry name" value="Acyl_CoA_acyltransferase"/>
</dbReference>
<dbReference type="EMBL" id="JAGVWC010000006">
    <property type="protein sequence ID" value="MBS3061055.1"/>
    <property type="molecule type" value="Genomic_DNA"/>
</dbReference>
<name>A0A8T4LCC9_9ARCH</name>
<dbReference type="Proteomes" id="UP000675968">
    <property type="component" value="Unassembled WGS sequence"/>
</dbReference>
<dbReference type="PROSITE" id="PS51186">
    <property type="entry name" value="GNAT"/>
    <property type="match status" value="1"/>
</dbReference>
<feature type="domain" description="N-acetyltransferase" evidence="1">
    <location>
        <begin position="27"/>
        <end position="181"/>
    </location>
</feature>
<reference evidence="2" key="2">
    <citation type="submission" date="2021-05" db="EMBL/GenBank/DDBJ databases">
        <title>Protein family content uncovers lineage relationships and bacterial pathway maintenance mechanisms in DPANN archaea.</title>
        <authorList>
            <person name="Castelle C.J."/>
            <person name="Meheust R."/>
            <person name="Jaffe A.L."/>
            <person name="Seitz K."/>
            <person name="Gong X."/>
            <person name="Baker B.J."/>
            <person name="Banfield J.F."/>
        </authorList>
    </citation>
    <scope>NUCLEOTIDE SEQUENCE</scope>
    <source>
        <strain evidence="2">RIFCSPLOWO2_01_FULL_AR10_48_17</strain>
    </source>
</reference>
<dbReference type="SUPFAM" id="SSF55729">
    <property type="entry name" value="Acyl-CoA N-acyltransferases (Nat)"/>
    <property type="match status" value="1"/>
</dbReference>
<dbReference type="GO" id="GO:0016747">
    <property type="term" value="F:acyltransferase activity, transferring groups other than amino-acyl groups"/>
    <property type="evidence" value="ECO:0007669"/>
    <property type="project" value="InterPro"/>
</dbReference>